<protein>
    <recommendedName>
        <fullName evidence="2">Nephrocystin 3-like N-terminal domain-containing protein</fullName>
    </recommendedName>
</protein>
<gene>
    <name evidence="3" type="ORF">FHS29_007377</name>
</gene>
<dbReference type="InterPro" id="IPR011990">
    <property type="entry name" value="TPR-like_helical_dom_sf"/>
</dbReference>
<sequence length="1184" mass="128535">MVSNEVSGDVSGPVVQAGDMGGTATAPGGYANTGVHIGDVHLAWSSPVRCYYHRRVVEIAPQELVGREAELAEMAAFSTGADSSYMWWRAEAWSGKTALMSWFVLHPPPGVRVVSFFITARWPGQSDRAAFVDVVVEQLAALLNRDLPEHVTAATKETHLLGLLDDAARACHERGEHLVLVVDGLDEDRGLTTGPDAHSIAALLPARLPPGLHVVVSGRPNPPIPADVAEGHPLRAASVIRALIPSPSARTIQRALEQELLHLAEGRVERRLLGLVTAAGGGLTATDLAELTDMSPWQVQHQLRTVTGRTFTRRTSPATATGIEVYVLGHEELQVTATRILADDLPAYRAQLHDWAQTYRERGWPEDTPPYLLGGYFTTLLAARDLDRAVDLATDPARQQCLHDVCGGYGRALAELDAAHDVLAATETFDFVSMLRLSIHRDDLTGSYSRWNRALPAAWAQLGEVDRAVSIARSMGAHSYQAGDRADALIAIAGVIRNRDRAGELLDEAEQVVEYLCASTNLGDFGHRHWRPLAVAAVRVGDRARAFAALNRVAGAEHAVGALCAVAVELWRTHDREPVAGLLDRAETAAREETDPVARTRLLRVVVDTSAAVGDSYRAELLTRSVPDREHRAQLWLLVARAVAARGDAARAGLILDHAEQVIVTMSRQRSRIWAWPDLITAAAAVGDHDRVDRVITRARHESAALARSSDARGFNGNFEDVALVAKLVEALCGIGRIDQALSLSTNWLDYESRKHVLPSIACSAAETGRFDLVDRLLRHFPLLENYDFTLGAVAEVAARLGRHDRARAWLRQVDTSTRLLHRDARAVAGVVVAAAGQARFDLVDTVIGLVDGLSAKASLWRSAICNPDSVGYARTYLDRIEQSAVHAESDAELLVAVEALCDLDRLNQALETVVRMDNNTRPADSMTPAMSAWTAIAKASARTDDVTFALELMEQVWADATSDGRFLPIVAKQVAEALLEIDGVDAVRAFGNTLPPDPSTTEYLAMLIAVEAARTGHAEQAQATARTLTTIQYKADVQIALADAATERGDFDTAETLARSVVDYRWVDCVERLARALLVAGQRERAEALVDSALREHSERTPLRALTADADPVRKARAVAQLLRLGMWTDVVDDLVEMEVGAQLHGVPELRALWLGAAEHGARHLRVLDTITAELARTSIIVS</sequence>
<dbReference type="InterPro" id="IPR056884">
    <property type="entry name" value="NPHP3-like_N"/>
</dbReference>
<comment type="caution">
    <text evidence="3">The sequence shown here is derived from an EMBL/GenBank/DDBJ whole genome shotgun (WGS) entry which is preliminary data.</text>
</comment>
<feature type="domain" description="Nephrocystin 3-like N-terminal" evidence="2">
    <location>
        <begin position="80"/>
        <end position="188"/>
    </location>
</feature>
<name>A0A841CTW0_9PSEU</name>
<evidence type="ECO:0000313" key="3">
    <source>
        <dbReference type="EMBL" id="MBB5960749.1"/>
    </source>
</evidence>
<evidence type="ECO:0000313" key="4">
    <source>
        <dbReference type="Proteomes" id="UP000547510"/>
    </source>
</evidence>
<reference evidence="3 4" key="1">
    <citation type="submission" date="2020-08" db="EMBL/GenBank/DDBJ databases">
        <title>Genomic Encyclopedia of Type Strains, Phase III (KMG-III): the genomes of soil and plant-associated and newly described type strains.</title>
        <authorList>
            <person name="Whitman W."/>
        </authorList>
    </citation>
    <scope>NUCLEOTIDE SEQUENCE [LARGE SCALE GENOMIC DNA]</scope>
    <source>
        <strain evidence="3 4">CECT 8640</strain>
    </source>
</reference>
<dbReference type="AlphaFoldDB" id="A0A841CTW0"/>
<dbReference type="Proteomes" id="UP000547510">
    <property type="component" value="Unassembled WGS sequence"/>
</dbReference>
<keyword evidence="1" id="KW-0677">Repeat</keyword>
<dbReference type="Gene3D" id="1.25.40.10">
    <property type="entry name" value="Tetratricopeptide repeat domain"/>
    <property type="match status" value="2"/>
</dbReference>
<evidence type="ECO:0000259" key="2">
    <source>
        <dbReference type="Pfam" id="PF24883"/>
    </source>
</evidence>
<organism evidence="3 4">
    <name type="scientific">Saccharothrix tamanrassetensis</name>
    <dbReference type="NCBI Taxonomy" id="1051531"/>
    <lineage>
        <taxon>Bacteria</taxon>
        <taxon>Bacillati</taxon>
        <taxon>Actinomycetota</taxon>
        <taxon>Actinomycetes</taxon>
        <taxon>Pseudonocardiales</taxon>
        <taxon>Pseudonocardiaceae</taxon>
        <taxon>Saccharothrix</taxon>
    </lineage>
</organism>
<keyword evidence="4" id="KW-1185">Reference proteome</keyword>
<dbReference type="Pfam" id="PF24883">
    <property type="entry name" value="NPHP3_N"/>
    <property type="match status" value="1"/>
</dbReference>
<accession>A0A841CTW0</accession>
<proteinExistence type="predicted"/>
<evidence type="ECO:0000256" key="1">
    <source>
        <dbReference type="ARBA" id="ARBA00022737"/>
    </source>
</evidence>
<dbReference type="RefSeq" id="WP_184699223.1">
    <property type="nucleotide sequence ID" value="NZ_JACHJN010000023.1"/>
</dbReference>
<dbReference type="EMBL" id="JACHJN010000023">
    <property type="protein sequence ID" value="MBB5960749.1"/>
    <property type="molecule type" value="Genomic_DNA"/>
</dbReference>